<protein>
    <submittedName>
        <fullName evidence="1">4932_t:CDS:1</fullName>
    </submittedName>
</protein>
<organism evidence="1 2">
    <name type="scientific">Racocetra persica</name>
    <dbReference type="NCBI Taxonomy" id="160502"/>
    <lineage>
        <taxon>Eukaryota</taxon>
        <taxon>Fungi</taxon>
        <taxon>Fungi incertae sedis</taxon>
        <taxon>Mucoromycota</taxon>
        <taxon>Glomeromycotina</taxon>
        <taxon>Glomeromycetes</taxon>
        <taxon>Diversisporales</taxon>
        <taxon>Gigasporaceae</taxon>
        <taxon>Racocetra</taxon>
    </lineage>
</organism>
<feature type="non-terminal residue" evidence="1">
    <location>
        <position position="68"/>
    </location>
</feature>
<feature type="non-terminal residue" evidence="1">
    <location>
        <position position="1"/>
    </location>
</feature>
<sequence>PIIDKSNLELPAHSLTLISKSFHLYILYILILEKNPGTCDNEDKFIADDRSRYLVLLKWVILVGLLKK</sequence>
<gene>
    <name evidence="1" type="ORF">RPERSI_LOCUS32926</name>
</gene>
<comment type="caution">
    <text evidence="1">The sequence shown here is derived from an EMBL/GenBank/DDBJ whole genome shotgun (WGS) entry which is preliminary data.</text>
</comment>
<evidence type="ECO:0000313" key="1">
    <source>
        <dbReference type="EMBL" id="CAG8843787.1"/>
    </source>
</evidence>
<dbReference type="EMBL" id="CAJVQC010139805">
    <property type="protein sequence ID" value="CAG8843787.1"/>
    <property type="molecule type" value="Genomic_DNA"/>
</dbReference>
<keyword evidence="2" id="KW-1185">Reference proteome</keyword>
<evidence type="ECO:0000313" key="2">
    <source>
        <dbReference type="Proteomes" id="UP000789920"/>
    </source>
</evidence>
<proteinExistence type="predicted"/>
<dbReference type="Proteomes" id="UP000789920">
    <property type="component" value="Unassembled WGS sequence"/>
</dbReference>
<reference evidence="1" key="1">
    <citation type="submission" date="2021-06" db="EMBL/GenBank/DDBJ databases">
        <authorList>
            <person name="Kallberg Y."/>
            <person name="Tangrot J."/>
            <person name="Rosling A."/>
        </authorList>
    </citation>
    <scope>NUCLEOTIDE SEQUENCE</scope>
    <source>
        <strain evidence="1">MA461A</strain>
    </source>
</reference>
<accession>A0ACA9SNV8</accession>
<name>A0ACA9SNV8_9GLOM</name>